<comment type="caution">
    <text evidence="2">The sequence shown here is derived from an EMBL/GenBank/DDBJ whole genome shotgun (WGS) entry which is preliminary data.</text>
</comment>
<protein>
    <submittedName>
        <fullName evidence="2">Prevent-host-death protein</fullName>
    </submittedName>
</protein>
<keyword evidence="3" id="KW-1185">Reference proteome</keyword>
<dbReference type="SUPFAM" id="SSF143120">
    <property type="entry name" value="YefM-like"/>
    <property type="match status" value="1"/>
</dbReference>
<dbReference type="InterPro" id="IPR036165">
    <property type="entry name" value="YefM-like_sf"/>
</dbReference>
<evidence type="ECO:0000313" key="2">
    <source>
        <dbReference type="EMBL" id="MCE7027317.1"/>
    </source>
</evidence>
<dbReference type="EMBL" id="JAJUWU010000004">
    <property type="protein sequence ID" value="MCE7027317.1"/>
    <property type="molecule type" value="Genomic_DNA"/>
</dbReference>
<dbReference type="AlphaFoldDB" id="A0A9X1NXG6"/>
<dbReference type="RefSeq" id="WP_233718056.1">
    <property type="nucleotide sequence ID" value="NZ_JAJUWU010000004.1"/>
</dbReference>
<organism evidence="2 3">
    <name type="scientific">Jiella avicenniae</name>
    <dbReference type="NCBI Taxonomy" id="2907202"/>
    <lineage>
        <taxon>Bacteria</taxon>
        <taxon>Pseudomonadati</taxon>
        <taxon>Pseudomonadota</taxon>
        <taxon>Alphaproteobacteria</taxon>
        <taxon>Hyphomicrobiales</taxon>
        <taxon>Aurantimonadaceae</taxon>
        <taxon>Jiella</taxon>
    </lineage>
</organism>
<evidence type="ECO:0000313" key="3">
    <source>
        <dbReference type="Proteomes" id="UP001139035"/>
    </source>
</evidence>
<name>A0A9X1NXG6_9HYPH</name>
<dbReference type="Proteomes" id="UP001139035">
    <property type="component" value="Unassembled WGS sequence"/>
</dbReference>
<comment type="similarity">
    <text evidence="1">Belongs to the phD/YefM antitoxin family.</text>
</comment>
<reference evidence="2" key="1">
    <citation type="submission" date="2022-01" db="EMBL/GenBank/DDBJ databases">
        <title>Jiella avicenniae sp. nov., a novel endophytic bacterium isolated from bark of Avicennia marina.</title>
        <authorList>
            <person name="Tuo L."/>
        </authorList>
    </citation>
    <scope>NUCLEOTIDE SEQUENCE</scope>
    <source>
        <strain evidence="2">CBK1P-4</strain>
    </source>
</reference>
<gene>
    <name evidence="2" type="ORF">LZD57_04870</name>
</gene>
<proteinExistence type="inferred from homology"/>
<accession>A0A9X1NXG6</accession>
<sequence length="83" mass="8936">MSEVDLKDAHRDLVTLVERAAGGETVTVTKAGKAVATIAPVTEATERSDQGPGSRPSLAEYLQTLPVDIEFERNRSPSRDVDL</sequence>
<evidence type="ECO:0000256" key="1">
    <source>
        <dbReference type="ARBA" id="ARBA00009981"/>
    </source>
</evidence>